<dbReference type="InterPro" id="IPR004328">
    <property type="entry name" value="BRO1_dom"/>
</dbReference>
<dbReference type="KEGG" id="ehx:EMIHUDRAFT_362942"/>
<dbReference type="AlphaFoldDB" id="A0A0D3KJ41"/>
<reference evidence="5" key="1">
    <citation type="journal article" date="2013" name="Nature">
        <title>Pan genome of the phytoplankton Emiliania underpins its global distribution.</title>
        <authorList>
            <person name="Read B.A."/>
            <person name="Kegel J."/>
            <person name="Klute M.J."/>
            <person name="Kuo A."/>
            <person name="Lefebvre S.C."/>
            <person name="Maumus F."/>
            <person name="Mayer C."/>
            <person name="Miller J."/>
            <person name="Monier A."/>
            <person name="Salamov A."/>
            <person name="Young J."/>
            <person name="Aguilar M."/>
            <person name="Claverie J.M."/>
            <person name="Frickenhaus S."/>
            <person name="Gonzalez K."/>
            <person name="Herman E.K."/>
            <person name="Lin Y.C."/>
            <person name="Napier J."/>
            <person name="Ogata H."/>
            <person name="Sarno A.F."/>
            <person name="Shmutz J."/>
            <person name="Schroeder D."/>
            <person name="de Vargas C."/>
            <person name="Verret F."/>
            <person name="von Dassow P."/>
            <person name="Valentin K."/>
            <person name="Van de Peer Y."/>
            <person name="Wheeler G."/>
            <person name="Dacks J.B."/>
            <person name="Delwiche C.F."/>
            <person name="Dyhrman S.T."/>
            <person name="Glockner G."/>
            <person name="John U."/>
            <person name="Richards T."/>
            <person name="Worden A.Z."/>
            <person name="Zhang X."/>
            <person name="Grigoriev I.V."/>
            <person name="Allen A.E."/>
            <person name="Bidle K."/>
            <person name="Borodovsky M."/>
            <person name="Bowler C."/>
            <person name="Brownlee C."/>
            <person name="Cock J.M."/>
            <person name="Elias M."/>
            <person name="Gladyshev V.N."/>
            <person name="Groth M."/>
            <person name="Guda C."/>
            <person name="Hadaegh A."/>
            <person name="Iglesias-Rodriguez M.D."/>
            <person name="Jenkins J."/>
            <person name="Jones B.M."/>
            <person name="Lawson T."/>
            <person name="Leese F."/>
            <person name="Lindquist E."/>
            <person name="Lobanov A."/>
            <person name="Lomsadze A."/>
            <person name="Malik S.B."/>
            <person name="Marsh M.E."/>
            <person name="Mackinder L."/>
            <person name="Mock T."/>
            <person name="Mueller-Roeber B."/>
            <person name="Pagarete A."/>
            <person name="Parker M."/>
            <person name="Probert I."/>
            <person name="Quesneville H."/>
            <person name="Raines C."/>
            <person name="Rensing S.A."/>
            <person name="Riano-Pachon D.M."/>
            <person name="Richier S."/>
            <person name="Rokitta S."/>
            <person name="Shiraiwa Y."/>
            <person name="Soanes D.M."/>
            <person name="van der Giezen M."/>
            <person name="Wahlund T.M."/>
            <person name="Williams B."/>
            <person name="Wilson W."/>
            <person name="Wolfe G."/>
            <person name="Wurch L.L."/>
        </authorList>
    </citation>
    <scope>NUCLEOTIDE SEQUENCE</scope>
</reference>
<evidence type="ECO:0000256" key="1">
    <source>
        <dbReference type="SAM" id="Coils"/>
    </source>
</evidence>
<evidence type="ECO:0000259" key="3">
    <source>
        <dbReference type="PROSITE" id="PS51180"/>
    </source>
</evidence>
<dbReference type="HOGENOM" id="CLU_514326_0_0_1"/>
<proteinExistence type="predicted"/>
<dbReference type="eggNOG" id="KOG2220">
    <property type="taxonomic scope" value="Eukaryota"/>
</dbReference>
<feature type="region of interest" description="Disordered" evidence="2">
    <location>
        <begin position="485"/>
        <end position="530"/>
    </location>
</feature>
<feature type="region of interest" description="Disordered" evidence="2">
    <location>
        <begin position="346"/>
        <end position="388"/>
    </location>
</feature>
<feature type="compositionally biased region" description="Basic and acidic residues" evidence="2">
    <location>
        <begin position="355"/>
        <end position="388"/>
    </location>
</feature>
<dbReference type="PANTHER" id="PTHR23030:SF30">
    <property type="entry name" value="TYROSINE-PROTEIN PHOSPHATASE NON-RECEPTOR TYPE 23"/>
    <property type="match status" value="1"/>
</dbReference>
<dbReference type="STRING" id="2903.R1FJM7"/>
<dbReference type="Gene3D" id="1.20.140.50">
    <property type="entry name" value="alix/aip1 like domains"/>
    <property type="match status" value="1"/>
</dbReference>
<feature type="compositionally biased region" description="Basic and acidic residues" evidence="2">
    <location>
        <begin position="485"/>
        <end position="497"/>
    </location>
</feature>
<evidence type="ECO:0000313" key="5">
    <source>
        <dbReference type="Proteomes" id="UP000013827"/>
    </source>
</evidence>
<accession>A0A0D3KJ41</accession>
<dbReference type="GeneID" id="17281046"/>
<dbReference type="PaxDb" id="2903-EOD35776"/>
<keyword evidence="1" id="KW-0175">Coiled coil</keyword>
<dbReference type="GO" id="GO:0043328">
    <property type="term" value="P:protein transport to vacuole involved in ubiquitin-dependent protein catabolic process via the multivesicular body sorting pathway"/>
    <property type="evidence" value="ECO:0007669"/>
    <property type="project" value="TreeGrafter"/>
</dbReference>
<protein>
    <recommendedName>
        <fullName evidence="3">BRO1 domain-containing protein</fullName>
    </recommendedName>
</protein>
<feature type="coiled-coil region" evidence="1">
    <location>
        <begin position="62"/>
        <end position="89"/>
    </location>
</feature>
<dbReference type="PANTHER" id="PTHR23030">
    <property type="entry name" value="PCD6 INTERACTING PROTEIN-RELATED"/>
    <property type="match status" value="1"/>
</dbReference>
<feature type="domain" description="BRO1" evidence="3">
    <location>
        <begin position="3"/>
        <end position="461"/>
    </location>
</feature>
<dbReference type="EnsemblProtists" id="EOD35776">
    <property type="protein sequence ID" value="EOD35776"/>
    <property type="gene ID" value="EMIHUDRAFT_362942"/>
</dbReference>
<dbReference type="SMART" id="SM01041">
    <property type="entry name" value="BRO1"/>
    <property type="match status" value="1"/>
</dbReference>
<dbReference type="PROSITE" id="PS51180">
    <property type="entry name" value="BRO1"/>
    <property type="match status" value="1"/>
</dbReference>
<dbReference type="RefSeq" id="XP_005788205.1">
    <property type="nucleotide sequence ID" value="XM_005788148.1"/>
</dbReference>
<name>A0A0D3KJ41_EMIH1</name>
<organism evidence="4 5">
    <name type="scientific">Emiliania huxleyi (strain CCMP1516)</name>
    <dbReference type="NCBI Taxonomy" id="280463"/>
    <lineage>
        <taxon>Eukaryota</taxon>
        <taxon>Haptista</taxon>
        <taxon>Haptophyta</taxon>
        <taxon>Prymnesiophyceae</taxon>
        <taxon>Isochrysidales</taxon>
        <taxon>Noelaerhabdaceae</taxon>
        <taxon>Emiliania</taxon>
    </lineage>
</organism>
<reference evidence="4" key="2">
    <citation type="submission" date="2024-10" db="UniProtKB">
        <authorList>
            <consortium name="EnsemblProtists"/>
        </authorList>
    </citation>
    <scope>IDENTIFICATION</scope>
</reference>
<dbReference type="Gene3D" id="1.25.40.280">
    <property type="entry name" value="alix/aip1 like domains"/>
    <property type="match status" value="1"/>
</dbReference>
<keyword evidence="5" id="KW-1185">Reference proteome</keyword>
<feature type="compositionally biased region" description="Pro residues" evidence="2">
    <location>
        <begin position="501"/>
        <end position="518"/>
    </location>
</feature>
<dbReference type="GO" id="GO:0005768">
    <property type="term" value="C:endosome"/>
    <property type="evidence" value="ECO:0007669"/>
    <property type="project" value="TreeGrafter"/>
</dbReference>
<dbReference type="Gene3D" id="1.20.120.560">
    <property type="entry name" value="alix/aip1 in complex with the ypdl late domain"/>
    <property type="match status" value="1"/>
</dbReference>
<sequence>MSASIILPLKGTKPAELSNALLSYYADVTKSRPPEAAAAAARTLDQVRERLSSIKALSDTTADAAATELLAYERQLAALARRLDNAGAALNVRFIWRDAFRPKQKVEKGDLDWERVCTLFNAAAALGYAASRAFRRGAQADAFKQLQRAAGCFAAAHDMVRPAIWGLDPRWEPASLSPDLGLEMLSALRDLMLAQAQHAFHQKALDEGTSPSVRAKLAEQAALLFGAALRTLDSQELRDYVTEEGSLFKGADDSWLRRLRAAEARARAIAQEEAAAAAAADSSYGAQVARLRLASELMRRAAAAAPDPRSGLQSRVFQPALERHSRGPRTPLHSTLYSTVFRRTPLSSHPSCSRHRTETVTTSHRDSHDIAQRQSRHRTETVTTSHRDSHDIAQVHAKLHDLSTRTTSDAEKAQKALAELELPQALEACEADKRLPARLVRAIAKAPATGGVGVLEELLSACTALEKEAVGAATMANEVLKAEEEKDAALLSDEPRLTRPLVPPPLAPPFPPPPPPPQVVSIPPSLPASA</sequence>
<dbReference type="Proteomes" id="UP000013827">
    <property type="component" value="Unassembled WGS sequence"/>
</dbReference>
<dbReference type="Pfam" id="PF03097">
    <property type="entry name" value="BRO1"/>
    <property type="match status" value="1"/>
</dbReference>
<evidence type="ECO:0000313" key="4">
    <source>
        <dbReference type="EnsemblProtists" id="EOD35776"/>
    </source>
</evidence>
<dbReference type="InterPro" id="IPR038499">
    <property type="entry name" value="BRO1_sf"/>
</dbReference>
<evidence type="ECO:0000256" key="2">
    <source>
        <dbReference type="SAM" id="MobiDB-lite"/>
    </source>
</evidence>